<dbReference type="InterPro" id="IPR023845">
    <property type="entry name" value="DUF3817_TM"/>
</dbReference>
<feature type="transmembrane region" description="Helical" evidence="7">
    <location>
        <begin position="12"/>
        <end position="33"/>
    </location>
</feature>
<dbReference type="PANTHER" id="PTHR40077">
    <property type="entry name" value="MEMBRANE PROTEIN-RELATED"/>
    <property type="match status" value="1"/>
</dbReference>
<evidence type="ECO:0000313" key="10">
    <source>
        <dbReference type="Proteomes" id="UP000000322"/>
    </source>
</evidence>
<keyword evidence="10" id="KW-1185">Reference proteome</keyword>
<dbReference type="PANTHER" id="PTHR40077:SF1">
    <property type="entry name" value="MEMBRANE PROTEIN"/>
    <property type="match status" value="1"/>
</dbReference>
<dbReference type="Proteomes" id="UP000000322">
    <property type="component" value="Chromosome"/>
</dbReference>
<evidence type="ECO:0000256" key="6">
    <source>
        <dbReference type="SAM" id="MobiDB-lite"/>
    </source>
</evidence>
<proteinExistence type="predicted"/>
<reference evidence="9 10" key="1">
    <citation type="journal article" date="2009" name="Stand. Genomic Sci.">
        <title>Complete genome sequence of Sanguibacter keddieii type strain (ST-74).</title>
        <authorList>
            <person name="Ivanova N."/>
            <person name="Sikorski J."/>
            <person name="Sims D."/>
            <person name="Brettin T."/>
            <person name="Detter J.C."/>
            <person name="Han C."/>
            <person name="Lapidus A."/>
            <person name="Copeland A."/>
            <person name="Glavina Del Rio T."/>
            <person name="Nolan M."/>
            <person name="Chen F."/>
            <person name="Lucas S."/>
            <person name="Tice H."/>
            <person name="Cheng J.F."/>
            <person name="Bruce D."/>
            <person name="Goodwin L."/>
            <person name="Pitluck S."/>
            <person name="Pati A."/>
            <person name="Mavromatis K."/>
            <person name="Chen A."/>
            <person name="Palaniappan K."/>
            <person name="D'haeseleer P."/>
            <person name="Chain P."/>
            <person name="Bristow J."/>
            <person name="Eisen J.A."/>
            <person name="Markowitz V."/>
            <person name="Hugenholtz P."/>
            <person name="Goker M."/>
            <person name="Pukall R."/>
            <person name="Klenk H.P."/>
            <person name="Kyrpides N.C."/>
        </authorList>
    </citation>
    <scope>NUCLEOTIDE SEQUENCE [LARGE SCALE GENOMIC DNA]</scope>
    <source>
        <strain evidence="10">ATCC 51767 / DSM 10542 / NCFB 3025 / ST-74</strain>
    </source>
</reference>
<dbReference type="STRING" id="446469.Sked_37260"/>
<evidence type="ECO:0000256" key="7">
    <source>
        <dbReference type="SAM" id="Phobius"/>
    </source>
</evidence>
<dbReference type="KEGG" id="ske:Sked_37260"/>
<dbReference type="Pfam" id="PF12823">
    <property type="entry name" value="DUF3817"/>
    <property type="match status" value="1"/>
</dbReference>
<dbReference type="OrthoDB" id="3396203at2"/>
<evidence type="ECO:0000256" key="5">
    <source>
        <dbReference type="ARBA" id="ARBA00023136"/>
    </source>
</evidence>
<keyword evidence="4 7" id="KW-1133">Transmembrane helix</keyword>
<keyword evidence="2" id="KW-1003">Cell membrane</keyword>
<accession>D1BG92</accession>
<sequence length="132" mass="14407">MPSPRPSTVGRVFSVVALVEAFTWAGLLVGMFLKYVTETTDQGVWLFGRLHGGVFVLYVVVALVAAVRLRWSWKVAFVALAASVPPLMTLVFEVWARRHQLLAAPEHRTAGAALPSGSSSADRDRDDDSVRV</sequence>
<feature type="compositionally biased region" description="Basic and acidic residues" evidence="6">
    <location>
        <begin position="121"/>
        <end position="132"/>
    </location>
</feature>
<feature type="compositionally biased region" description="Low complexity" evidence="6">
    <location>
        <begin position="110"/>
        <end position="120"/>
    </location>
</feature>
<keyword evidence="3 7" id="KW-0812">Transmembrane</keyword>
<comment type="subcellular location">
    <subcellularLocation>
        <location evidence="1">Cell membrane</location>
        <topology evidence="1">Multi-pass membrane protein</topology>
    </subcellularLocation>
</comment>
<dbReference type="NCBIfam" id="TIGR03954">
    <property type="entry name" value="integ_memb_HG"/>
    <property type="match status" value="1"/>
</dbReference>
<evidence type="ECO:0000256" key="1">
    <source>
        <dbReference type="ARBA" id="ARBA00004651"/>
    </source>
</evidence>
<dbReference type="HOGENOM" id="CLU_120964_2_1_11"/>
<protein>
    <recommendedName>
        <fullName evidence="8">DUF3817 domain-containing protein</fullName>
    </recommendedName>
</protein>
<keyword evidence="5 7" id="KW-0472">Membrane</keyword>
<organism evidence="9 10">
    <name type="scientific">Sanguibacter keddieii (strain ATCC 51767 / DSM 10542 / NCFB 3025 / ST-74)</name>
    <dbReference type="NCBI Taxonomy" id="446469"/>
    <lineage>
        <taxon>Bacteria</taxon>
        <taxon>Bacillati</taxon>
        <taxon>Actinomycetota</taxon>
        <taxon>Actinomycetes</taxon>
        <taxon>Micrococcales</taxon>
        <taxon>Sanguibacteraceae</taxon>
        <taxon>Sanguibacter</taxon>
    </lineage>
</organism>
<name>D1BG92_SANKS</name>
<evidence type="ECO:0000256" key="3">
    <source>
        <dbReference type="ARBA" id="ARBA00022692"/>
    </source>
</evidence>
<feature type="transmembrane region" description="Helical" evidence="7">
    <location>
        <begin position="45"/>
        <end position="69"/>
    </location>
</feature>
<feature type="transmembrane region" description="Helical" evidence="7">
    <location>
        <begin position="75"/>
        <end position="96"/>
    </location>
</feature>
<evidence type="ECO:0000256" key="4">
    <source>
        <dbReference type="ARBA" id="ARBA00022989"/>
    </source>
</evidence>
<dbReference type="RefSeq" id="WP_012868677.1">
    <property type="nucleotide sequence ID" value="NC_013521.1"/>
</dbReference>
<evidence type="ECO:0000313" key="9">
    <source>
        <dbReference type="EMBL" id="ACZ23609.1"/>
    </source>
</evidence>
<dbReference type="AlphaFoldDB" id="D1BG92"/>
<feature type="region of interest" description="Disordered" evidence="6">
    <location>
        <begin position="109"/>
        <end position="132"/>
    </location>
</feature>
<gene>
    <name evidence="9" type="ordered locus">Sked_37260</name>
</gene>
<evidence type="ECO:0000256" key="2">
    <source>
        <dbReference type="ARBA" id="ARBA00022475"/>
    </source>
</evidence>
<dbReference type="GO" id="GO:0005886">
    <property type="term" value="C:plasma membrane"/>
    <property type="evidence" value="ECO:0007669"/>
    <property type="project" value="UniProtKB-SubCell"/>
</dbReference>
<evidence type="ECO:0000259" key="8">
    <source>
        <dbReference type="Pfam" id="PF12823"/>
    </source>
</evidence>
<dbReference type="eggNOG" id="ENOG5032ZYK">
    <property type="taxonomic scope" value="Bacteria"/>
</dbReference>
<dbReference type="EMBL" id="CP001819">
    <property type="protein sequence ID" value="ACZ23609.1"/>
    <property type="molecule type" value="Genomic_DNA"/>
</dbReference>
<feature type="domain" description="DUF3817" evidence="8">
    <location>
        <begin position="11"/>
        <end position="98"/>
    </location>
</feature>